<name>A0A2S0MBS6_9BURK</name>
<organism evidence="2 3">
    <name type="scientific">Ottowia oryzae</name>
    <dbReference type="NCBI Taxonomy" id="2109914"/>
    <lineage>
        <taxon>Bacteria</taxon>
        <taxon>Pseudomonadati</taxon>
        <taxon>Pseudomonadota</taxon>
        <taxon>Betaproteobacteria</taxon>
        <taxon>Burkholderiales</taxon>
        <taxon>Comamonadaceae</taxon>
        <taxon>Ottowia</taxon>
    </lineage>
</organism>
<dbReference type="PANTHER" id="PTHR33202">
    <property type="entry name" value="ZINC UPTAKE REGULATION PROTEIN"/>
    <property type="match status" value="1"/>
</dbReference>
<dbReference type="Gene3D" id="1.10.10.10">
    <property type="entry name" value="Winged helix-like DNA-binding domain superfamily/Winged helix DNA-binding domain"/>
    <property type="match status" value="1"/>
</dbReference>
<dbReference type="InterPro" id="IPR002481">
    <property type="entry name" value="FUR"/>
</dbReference>
<keyword evidence="1" id="KW-0862">Zinc</keyword>
<dbReference type="InterPro" id="IPR036390">
    <property type="entry name" value="WH_DNA-bd_sf"/>
</dbReference>
<reference evidence="2 3" key="1">
    <citation type="submission" date="2018-03" db="EMBL/GenBank/DDBJ databases">
        <title>Genome sequencing of Ottowia sp.</title>
        <authorList>
            <person name="Kim S.-J."/>
            <person name="Heo J."/>
            <person name="Kwon S.-W."/>
        </authorList>
    </citation>
    <scope>NUCLEOTIDE SEQUENCE [LARGE SCALE GENOMIC DNA]</scope>
    <source>
        <strain evidence="2 3">KADR8-3</strain>
    </source>
</reference>
<dbReference type="InterPro" id="IPR036388">
    <property type="entry name" value="WH-like_DNA-bd_sf"/>
</dbReference>
<comment type="cofactor">
    <cofactor evidence="1">
        <name>Zn(2+)</name>
        <dbReference type="ChEBI" id="CHEBI:29105"/>
    </cofactor>
    <text evidence="1">Binds 1 zinc ion per subunit.</text>
</comment>
<feature type="binding site" evidence="1">
    <location>
        <position position="110"/>
    </location>
    <ligand>
        <name>Zn(2+)</name>
        <dbReference type="ChEBI" id="CHEBI:29105"/>
    </ligand>
</feature>
<evidence type="ECO:0000313" key="2">
    <source>
        <dbReference type="EMBL" id="AVO33308.1"/>
    </source>
</evidence>
<dbReference type="Proteomes" id="UP000239709">
    <property type="component" value="Chromosome"/>
</dbReference>
<dbReference type="EMBL" id="CP027666">
    <property type="protein sequence ID" value="AVO33308.1"/>
    <property type="molecule type" value="Genomic_DNA"/>
</dbReference>
<evidence type="ECO:0000256" key="1">
    <source>
        <dbReference type="PIRSR" id="PIRSR602481-1"/>
    </source>
</evidence>
<dbReference type="PANTHER" id="PTHR33202:SF7">
    <property type="entry name" value="FERRIC UPTAKE REGULATION PROTEIN"/>
    <property type="match status" value="1"/>
</dbReference>
<sequence length="162" mass="17259">MPARSVSAPALADDRAQRLREAGLRRTRALQAVLALFDGAPGWQPTHAQLAERLADEGEPVNAVTLYRLLERLVAAGVLVKRTAADERAWRFHAPGAAPATGPLFECDACHTQFPLAEDDASARAVAAAVRRTLARQGHQAARVDLAVHGTCADCRGGRSHA</sequence>
<accession>A0A2S0MBS6</accession>
<dbReference type="KEGG" id="otk:C6570_02830"/>
<keyword evidence="1" id="KW-0479">Metal-binding</keyword>
<dbReference type="GO" id="GO:0008270">
    <property type="term" value="F:zinc ion binding"/>
    <property type="evidence" value="ECO:0007669"/>
    <property type="project" value="TreeGrafter"/>
</dbReference>
<feature type="binding site" evidence="1">
    <location>
        <position position="155"/>
    </location>
    <ligand>
        <name>Zn(2+)</name>
        <dbReference type="ChEBI" id="CHEBI:29105"/>
    </ligand>
</feature>
<evidence type="ECO:0000313" key="3">
    <source>
        <dbReference type="Proteomes" id="UP000239709"/>
    </source>
</evidence>
<dbReference type="SUPFAM" id="SSF46785">
    <property type="entry name" value="Winged helix' DNA-binding domain"/>
    <property type="match status" value="1"/>
</dbReference>
<gene>
    <name evidence="2" type="ORF">C6570_02830</name>
</gene>
<protein>
    <submittedName>
        <fullName evidence="2">Fur family transcriptional regulator</fullName>
    </submittedName>
</protein>
<feature type="binding site" evidence="1">
    <location>
        <position position="107"/>
    </location>
    <ligand>
        <name>Zn(2+)</name>
        <dbReference type="ChEBI" id="CHEBI:29105"/>
    </ligand>
</feature>
<dbReference type="GO" id="GO:0045892">
    <property type="term" value="P:negative regulation of DNA-templated transcription"/>
    <property type="evidence" value="ECO:0007669"/>
    <property type="project" value="TreeGrafter"/>
</dbReference>
<dbReference type="AlphaFoldDB" id="A0A2S0MBS6"/>
<proteinExistence type="predicted"/>
<dbReference type="GO" id="GO:0000976">
    <property type="term" value="F:transcription cis-regulatory region binding"/>
    <property type="evidence" value="ECO:0007669"/>
    <property type="project" value="TreeGrafter"/>
</dbReference>
<dbReference type="OrthoDB" id="8659436at2"/>
<dbReference type="RefSeq" id="WP_106701868.1">
    <property type="nucleotide sequence ID" value="NZ_CP027666.1"/>
</dbReference>
<dbReference type="GO" id="GO:1900376">
    <property type="term" value="P:regulation of secondary metabolite biosynthetic process"/>
    <property type="evidence" value="ECO:0007669"/>
    <property type="project" value="TreeGrafter"/>
</dbReference>
<dbReference type="GO" id="GO:0003700">
    <property type="term" value="F:DNA-binding transcription factor activity"/>
    <property type="evidence" value="ECO:0007669"/>
    <property type="project" value="InterPro"/>
</dbReference>
<feature type="binding site" evidence="1">
    <location>
        <position position="152"/>
    </location>
    <ligand>
        <name>Zn(2+)</name>
        <dbReference type="ChEBI" id="CHEBI:29105"/>
    </ligand>
</feature>
<keyword evidence="3" id="KW-1185">Reference proteome</keyword>